<sequence>MKFKGFIFLVLLLVIATAAFSIEGYDKYLHFSVSFTAYGISRYFFGEVGGFLFTTLLGVGKEAYDFISGRGCAEFGDLIADFTGTYFGHYYCSFLSFRPILIFYLSL</sequence>
<reference evidence="1 2" key="2">
    <citation type="journal article" date="2011" name="J. Bacteriol.">
        <title>Genome Sequence of Kosmotoga olearia Strain TBF 19.5.1, a Thermophilic Bacterium with a Wide Growth Temperature Range, Isolated from the Troll B Oil Platform in the North Sea.</title>
        <authorList>
            <person name="Swithers K.S."/>
            <person name="Dipippo J.L."/>
            <person name="Bruce D.C."/>
            <person name="Detter C."/>
            <person name="Tapia R."/>
            <person name="Han S."/>
            <person name="Goodwin L.A."/>
            <person name="Han J."/>
            <person name="Woyke T."/>
            <person name="Pitluck S."/>
            <person name="Pennacchio L."/>
            <person name="Nolan M."/>
            <person name="Mikhailova N."/>
            <person name="Land M.L."/>
            <person name="Nesbo C.L."/>
            <person name="Gogarten J.P."/>
            <person name="Noll K.M."/>
        </authorList>
    </citation>
    <scope>NUCLEOTIDE SEQUENCE [LARGE SCALE GENOMIC DNA]</scope>
    <source>
        <strain evidence="2">ATCC BAA-1733 / DSM 21960 / TBF 19.5.1</strain>
    </source>
</reference>
<accession>C5CFF9</accession>
<gene>
    <name evidence="1" type="ordered locus">Kole_1678</name>
</gene>
<organism evidence="1 2">
    <name type="scientific">Kosmotoga olearia (strain ATCC BAA-1733 / DSM 21960 / TBF 19.5.1)</name>
    <dbReference type="NCBI Taxonomy" id="521045"/>
    <lineage>
        <taxon>Bacteria</taxon>
        <taxon>Thermotogati</taxon>
        <taxon>Thermotogota</taxon>
        <taxon>Thermotogae</taxon>
        <taxon>Kosmotogales</taxon>
        <taxon>Kosmotogaceae</taxon>
        <taxon>Kosmotoga</taxon>
    </lineage>
</organism>
<keyword evidence="2" id="KW-1185">Reference proteome</keyword>
<dbReference type="KEGG" id="kol:Kole_1678"/>
<evidence type="ECO:0000313" key="2">
    <source>
        <dbReference type="Proteomes" id="UP000002382"/>
    </source>
</evidence>
<dbReference type="RefSeq" id="WP_015869011.1">
    <property type="nucleotide sequence ID" value="NC_012785.1"/>
</dbReference>
<name>C5CFF9_KOSOT</name>
<evidence type="ECO:0000313" key="1">
    <source>
        <dbReference type="EMBL" id="ACR80367.1"/>
    </source>
</evidence>
<dbReference type="OrthoDB" id="48631at2"/>
<dbReference type="HOGENOM" id="CLU_2302546_0_0_0"/>
<dbReference type="EMBL" id="CP001634">
    <property type="protein sequence ID" value="ACR80367.1"/>
    <property type="molecule type" value="Genomic_DNA"/>
</dbReference>
<dbReference type="eggNOG" id="COG5544">
    <property type="taxonomic scope" value="Bacteria"/>
</dbReference>
<protein>
    <submittedName>
        <fullName evidence="1">Uncharacterized protein</fullName>
    </submittedName>
</protein>
<proteinExistence type="predicted"/>
<dbReference type="AlphaFoldDB" id="C5CFF9"/>
<reference evidence="1 2" key="1">
    <citation type="submission" date="2009-06" db="EMBL/GenBank/DDBJ databases">
        <title>Complete sequence of Thermotogales bacterium TBF 19.5.1.</title>
        <authorList>
            <consortium name="US DOE Joint Genome Institute"/>
            <person name="Lucas S."/>
            <person name="Copeland A."/>
            <person name="Lapidus A."/>
            <person name="Glavina del Rio T."/>
            <person name="Tice H."/>
            <person name="Bruce D."/>
            <person name="Goodwin L."/>
            <person name="Pitluck S."/>
            <person name="Chertkov O."/>
            <person name="Brettin T."/>
            <person name="Detter J.C."/>
            <person name="Han C."/>
            <person name="Schmutz J."/>
            <person name="Larimer F."/>
            <person name="Land M."/>
            <person name="Hauser L."/>
            <person name="Kyrpides N."/>
            <person name="Ovchinnikova G."/>
            <person name="Noll K."/>
        </authorList>
    </citation>
    <scope>NUCLEOTIDE SEQUENCE [LARGE SCALE GENOMIC DNA]</scope>
    <source>
        <strain evidence="2">ATCC BAA-1733 / DSM 21960 / TBF 19.5.1</strain>
    </source>
</reference>
<dbReference type="Proteomes" id="UP000002382">
    <property type="component" value="Chromosome"/>
</dbReference>